<dbReference type="Pfam" id="PF07859">
    <property type="entry name" value="Abhydrolase_3"/>
    <property type="match status" value="1"/>
</dbReference>
<dbReference type="AlphaFoldDB" id="A0A9P4MBF6"/>
<dbReference type="Gene3D" id="3.40.50.1820">
    <property type="entry name" value="alpha/beta hydrolase"/>
    <property type="match status" value="1"/>
</dbReference>
<dbReference type="GO" id="GO:0016787">
    <property type="term" value="F:hydrolase activity"/>
    <property type="evidence" value="ECO:0007669"/>
    <property type="project" value="UniProtKB-KW"/>
</dbReference>
<keyword evidence="6" id="KW-1185">Reference proteome</keyword>
<feature type="domain" description="Alpha/beta hydrolase fold-3" evidence="4">
    <location>
        <begin position="107"/>
        <end position="316"/>
    </location>
</feature>
<dbReference type="InterPro" id="IPR050300">
    <property type="entry name" value="GDXG_lipolytic_enzyme"/>
</dbReference>
<sequence length="373" mass="40365">MSEKKESVSKLGLAAVTAGTLFTALSRLLTSPFHPHGAPTFKRDVMYAASRAQLRNMTLAQEKHLEVPTDKAYLDVCKARGVQPEVIVLSNGKKVNWIGRRSSKYVLVYLHGGGYVAPATPGHFAYLSDLTTLLNAAGHDISTCILSYTLAPQAQYPTQLAETSVLINFLLSNESRSANSLLIAGDSAGGNLCLALLSHILHPHPSAQVPRVDLKGESLKATVLISPWVSFADADHSFKSNAQTDVFDAKPLIRWSSAWLGQSPSSGPPVGDEYAEPRRASADWWEGAAEVAGDVLIWGGGGEIFVDGIQEFAWKFAEGYNRGAGKEGRKRGRCELVISPREPHEAPILDVILGFKEKEHGARAIEGWVQSKL</sequence>
<comment type="caution">
    <text evidence="5">The sequence shown here is derived from an EMBL/GenBank/DDBJ whole genome shotgun (WGS) entry which is preliminary data.</text>
</comment>
<name>A0A9P4MBF6_9PEZI</name>
<dbReference type="InterPro" id="IPR033140">
    <property type="entry name" value="Lipase_GDXG_put_SER_AS"/>
</dbReference>
<organism evidence="5 6">
    <name type="scientific">Rhizodiscina lignyota</name>
    <dbReference type="NCBI Taxonomy" id="1504668"/>
    <lineage>
        <taxon>Eukaryota</taxon>
        <taxon>Fungi</taxon>
        <taxon>Dikarya</taxon>
        <taxon>Ascomycota</taxon>
        <taxon>Pezizomycotina</taxon>
        <taxon>Dothideomycetes</taxon>
        <taxon>Pleosporomycetidae</taxon>
        <taxon>Aulographales</taxon>
        <taxon>Rhizodiscinaceae</taxon>
        <taxon>Rhizodiscina</taxon>
    </lineage>
</organism>
<protein>
    <submittedName>
        <fullName evidence="5">Alpha/beta-hydrolase</fullName>
    </submittedName>
</protein>
<evidence type="ECO:0000256" key="2">
    <source>
        <dbReference type="ARBA" id="ARBA00022801"/>
    </source>
</evidence>
<evidence type="ECO:0000259" key="4">
    <source>
        <dbReference type="Pfam" id="PF07859"/>
    </source>
</evidence>
<proteinExistence type="inferred from homology"/>
<dbReference type="OrthoDB" id="2152029at2759"/>
<dbReference type="Proteomes" id="UP000799772">
    <property type="component" value="Unassembled WGS sequence"/>
</dbReference>
<dbReference type="PANTHER" id="PTHR48081:SF31">
    <property type="entry name" value="STERYL ACETYL HYDROLASE MUG81-RELATED"/>
    <property type="match status" value="1"/>
</dbReference>
<feature type="active site" evidence="3">
    <location>
        <position position="187"/>
    </location>
</feature>
<dbReference type="InterPro" id="IPR013094">
    <property type="entry name" value="AB_hydrolase_3"/>
</dbReference>
<dbReference type="SUPFAM" id="SSF53474">
    <property type="entry name" value="alpha/beta-Hydrolases"/>
    <property type="match status" value="1"/>
</dbReference>
<reference evidence="5" key="1">
    <citation type="journal article" date="2020" name="Stud. Mycol.">
        <title>101 Dothideomycetes genomes: a test case for predicting lifestyles and emergence of pathogens.</title>
        <authorList>
            <person name="Haridas S."/>
            <person name="Albert R."/>
            <person name="Binder M."/>
            <person name="Bloem J."/>
            <person name="Labutti K."/>
            <person name="Salamov A."/>
            <person name="Andreopoulos B."/>
            <person name="Baker S."/>
            <person name="Barry K."/>
            <person name="Bills G."/>
            <person name="Bluhm B."/>
            <person name="Cannon C."/>
            <person name="Castanera R."/>
            <person name="Culley D."/>
            <person name="Daum C."/>
            <person name="Ezra D."/>
            <person name="Gonzalez J."/>
            <person name="Henrissat B."/>
            <person name="Kuo A."/>
            <person name="Liang C."/>
            <person name="Lipzen A."/>
            <person name="Lutzoni F."/>
            <person name="Magnuson J."/>
            <person name="Mondo S."/>
            <person name="Nolan M."/>
            <person name="Ohm R."/>
            <person name="Pangilinan J."/>
            <person name="Park H.-J."/>
            <person name="Ramirez L."/>
            <person name="Alfaro M."/>
            <person name="Sun H."/>
            <person name="Tritt A."/>
            <person name="Yoshinaga Y."/>
            <person name="Zwiers L.-H."/>
            <person name="Turgeon B."/>
            <person name="Goodwin S."/>
            <person name="Spatafora J."/>
            <person name="Crous P."/>
            <person name="Grigoriev I."/>
        </authorList>
    </citation>
    <scope>NUCLEOTIDE SEQUENCE</scope>
    <source>
        <strain evidence="5">CBS 133067</strain>
    </source>
</reference>
<gene>
    <name evidence="5" type="ORF">NA57DRAFT_71268</name>
</gene>
<evidence type="ECO:0000256" key="3">
    <source>
        <dbReference type="PROSITE-ProRule" id="PRU10038"/>
    </source>
</evidence>
<accession>A0A9P4MBF6</accession>
<dbReference type="EMBL" id="ML978121">
    <property type="protein sequence ID" value="KAF2105073.1"/>
    <property type="molecule type" value="Genomic_DNA"/>
</dbReference>
<evidence type="ECO:0000256" key="1">
    <source>
        <dbReference type="ARBA" id="ARBA00010515"/>
    </source>
</evidence>
<dbReference type="InterPro" id="IPR029058">
    <property type="entry name" value="AB_hydrolase_fold"/>
</dbReference>
<evidence type="ECO:0000313" key="5">
    <source>
        <dbReference type="EMBL" id="KAF2105073.1"/>
    </source>
</evidence>
<dbReference type="PANTHER" id="PTHR48081">
    <property type="entry name" value="AB HYDROLASE SUPERFAMILY PROTEIN C4A8.06C"/>
    <property type="match status" value="1"/>
</dbReference>
<comment type="similarity">
    <text evidence="1">Belongs to the 'GDXG' lipolytic enzyme family.</text>
</comment>
<keyword evidence="2" id="KW-0378">Hydrolase</keyword>
<dbReference type="PROSITE" id="PS01174">
    <property type="entry name" value="LIPASE_GDXG_SER"/>
    <property type="match status" value="1"/>
</dbReference>
<evidence type="ECO:0000313" key="6">
    <source>
        <dbReference type="Proteomes" id="UP000799772"/>
    </source>
</evidence>